<evidence type="ECO:0000256" key="3">
    <source>
        <dbReference type="ARBA" id="ARBA00023080"/>
    </source>
</evidence>
<dbReference type="Proteomes" id="UP000019438">
    <property type="component" value="Chromosome"/>
</dbReference>
<protein>
    <recommendedName>
        <fullName evidence="4">Nucleoside triphosphate pyrophosphatase</fullName>
        <ecNumber evidence="4">3.6.1.9</ecNumber>
    </recommendedName>
    <alternativeName>
        <fullName evidence="4">Nucleotide pyrophosphatase</fullName>
        <shortName evidence="4">Nucleotide PPase</shortName>
    </alternativeName>
</protein>
<dbReference type="AlphaFoldDB" id="A0AAN0VEL0"/>
<dbReference type="KEGG" id="gbc:GbCGDNIH3_0004"/>
<comment type="subcellular location">
    <subcellularLocation>
        <location evidence="4">Cytoplasm</location>
    </subcellularLocation>
</comment>
<dbReference type="EMBL" id="CP003181">
    <property type="protein sequence ID" value="AHJ61735.1"/>
    <property type="molecule type" value="Genomic_DNA"/>
</dbReference>
<dbReference type="PANTHER" id="PTHR43213:SF5">
    <property type="entry name" value="BIFUNCTIONAL DTTP_UTP PYROPHOSPHATASE_METHYLTRANSFERASE PROTEIN-RELATED"/>
    <property type="match status" value="1"/>
</dbReference>
<proteinExistence type="inferred from homology"/>
<dbReference type="GO" id="GO:0009117">
    <property type="term" value="P:nucleotide metabolic process"/>
    <property type="evidence" value="ECO:0007669"/>
    <property type="project" value="UniProtKB-KW"/>
</dbReference>
<evidence type="ECO:0000256" key="1">
    <source>
        <dbReference type="ARBA" id="ARBA00001968"/>
    </source>
</evidence>
<name>A0AAN0VEL0_9PROT</name>
<dbReference type="RefSeq" id="WP_025285599.1">
    <property type="nucleotide sequence ID" value="NZ_CP003181.2"/>
</dbReference>
<keyword evidence="4" id="KW-0963">Cytoplasm</keyword>
<reference evidence="6" key="1">
    <citation type="submission" date="2012-06" db="EMBL/GenBank/DDBJ databases">
        <title>Genome analysis of multiple Granulibacter bethesdensis isolates demonstrates substantial genome diversity.</title>
        <authorList>
            <person name="Greenberg D.E."/>
            <person name="Porcella S.F."/>
            <person name="Zarember K."/>
            <person name="Zelazny A.M."/>
            <person name="Bruno D."/>
            <person name="Martens C."/>
            <person name="Barbian K.D."/>
            <person name="Jaske E."/>
            <person name="Holland S.M."/>
        </authorList>
    </citation>
    <scope>NUCLEOTIDE SEQUENCE [LARGE SCALE GENOMIC DNA]</scope>
    <source>
        <strain evidence="6">CGDNIH3</strain>
    </source>
</reference>
<dbReference type="Gene3D" id="3.90.950.10">
    <property type="match status" value="1"/>
</dbReference>
<comment type="caution">
    <text evidence="4">Lacks conserved residue(s) required for the propagation of feature annotation.</text>
</comment>
<comment type="catalytic activity">
    <reaction evidence="4">
        <text>a ribonucleoside 5'-triphosphate + H2O = a ribonucleoside 5'-phosphate + diphosphate + H(+)</text>
        <dbReference type="Rhea" id="RHEA:23996"/>
        <dbReference type="ChEBI" id="CHEBI:15377"/>
        <dbReference type="ChEBI" id="CHEBI:15378"/>
        <dbReference type="ChEBI" id="CHEBI:33019"/>
        <dbReference type="ChEBI" id="CHEBI:58043"/>
        <dbReference type="ChEBI" id="CHEBI:61557"/>
        <dbReference type="EC" id="3.6.1.9"/>
    </reaction>
</comment>
<keyword evidence="3 4" id="KW-0546">Nucleotide metabolism</keyword>
<dbReference type="PIRSF" id="PIRSF006305">
    <property type="entry name" value="Maf"/>
    <property type="match status" value="1"/>
</dbReference>
<evidence type="ECO:0000256" key="2">
    <source>
        <dbReference type="ARBA" id="ARBA00022801"/>
    </source>
</evidence>
<evidence type="ECO:0000313" key="6">
    <source>
        <dbReference type="Proteomes" id="UP000019438"/>
    </source>
</evidence>
<comment type="similarity">
    <text evidence="4">Belongs to the Maf family.</text>
</comment>
<organism evidence="5 6">
    <name type="scientific">Granulibacter bethesdensis</name>
    <dbReference type="NCBI Taxonomy" id="364410"/>
    <lineage>
        <taxon>Bacteria</taxon>
        <taxon>Pseudomonadati</taxon>
        <taxon>Pseudomonadota</taxon>
        <taxon>Alphaproteobacteria</taxon>
        <taxon>Acetobacterales</taxon>
        <taxon>Acetobacteraceae</taxon>
        <taxon>Granulibacter</taxon>
    </lineage>
</organism>
<dbReference type="GO" id="GO:0047429">
    <property type="term" value="F:nucleoside triphosphate diphosphatase activity"/>
    <property type="evidence" value="ECO:0007669"/>
    <property type="project" value="UniProtKB-EC"/>
</dbReference>
<evidence type="ECO:0000313" key="5">
    <source>
        <dbReference type="EMBL" id="AHJ61735.1"/>
    </source>
</evidence>
<dbReference type="Pfam" id="PF02545">
    <property type="entry name" value="Maf"/>
    <property type="match status" value="1"/>
</dbReference>
<comment type="catalytic activity">
    <reaction evidence="4">
        <text>a 2'-deoxyribonucleoside 5'-triphosphate + H2O = a 2'-deoxyribonucleoside 5'-phosphate + diphosphate + H(+)</text>
        <dbReference type="Rhea" id="RHEA:44644"/>
        <dbReference type="ChEBI" id="CHEBI:15377"/>
        <dbReference type="ChEBI" id="CHEBI:15378"/>
        <dbReference type="ChEBI" id="CHEBI:33019"/>
        <dbReference type="ChEBI" id="CHEBI:61560"/>
        <dbReference type="ChEBI" id="CHEBI:65317"/>
        <dbReference type="EC" id="3.6.1.9"/>
    </reaction>
</comment>
<evidence type="ECO:0000256" key="4">
    <source>
        <dbReference type="HAMAP-Rule" id="MF_00528"/>
    </source>
</evidence>
<dbReference type="InterPro" id="IPR029001">
    <property type="entry name" value="ITPase-like_fam"/>
</dbReference>
<dbReference type="CDD" id="cd00555">
    <property type="entry name" value="Maf"/>
    <property type="match status" value="1"/>
</dbReference>
<dbReference type="HAMAP" id="MF_00528">
    <property type="entry name" value="Maf"/>
    <property type="match status" value="1"/>
</dbReference>
<dbReference type="PANTHER" id="PTHR43213">
    <property type="entry name" value="BIFUNCTIONAL DTTP/UTP PYROPHOSPHATASE/METHYLTRANSFERASE PROTEIN-RELATED"/>
    <property type="match status" value="1"/>
</dbReference>
<dbReference type="SUPFAM" id="SSF52972">
    <property type="entry name" value="ITPase-like"/>
    <property type="match status" value="1"/>
</dbReference>
<dbReference type="GeneID" id="69744253"/>
<dbReference type="InterPro" id="IPR003697">
    <property type="entry name" value="Maf-like"/>
</dbReference>
<dbReference type="GO" id="GO:0005737">
    <property type="term" value="C:cytoplasm"/>
    <property type="evidence" value="ECO:0007669"/>
    <property type="project" value="UniProtKB-SubCell"/>
</dbReference>
<comment type="function">
    <text evidence="4">Nucleoside triphosphate pyrophosphatase. May have a dual role in cell division arrest and in preventing the incorporation of modified nucleotides into cellular nucleic acids.</text>
</comment>
<keyword evidence="2 4" id="KW-0378">Hydrolase</keyword>
<sequence length="197" mass="21645">MKLILASASSARRAMLAQAGIDADSIPAAVDEDMVKQSMRAEGASAAETATALAHLKAERISRRYPDSVVIGSDQLLVCEGAWFDKAPDLEKARARLLDFRGRAHHLVTSVVCAKGGSRLWHHVETPCLHMRRFSEDFLNRYLAQEGEALLGSVGCYRLEGPGIQLFDRIEGDYFSILGMPLLPLLGFLRQHQALTV</sequence>
<comment type="cofactor">
    <cofactor evidence="1 4">
        <name>a divalent metal cation</name>
        <dbReference type="ChEBI" id="CHEBI:60240"/>
    </cofactor>
</comment>
<dbReference type="EC" id="3.6.1.9" evidence="4"/>
<accession>A0AAN0VEL0</accession>
<feature type="active site" description="Proton acceptor" evidence="4">
    <location>
        <position position="74"/>
    </location>
</feature>
<gene>
    <name evidence="5" type="ORF">GbCGDNIH3_0004</name>
</gene>